<dbReference type="CDD" id="cd05804">
    <property type="entry name" value="StaR_like"/>
    <property type="match status" value="1"/>
</dbReference>
<proteinExistence type="inferred from homology"/>
<dbReference type="OrthoDB" id="1427555at2759"/>
<comment type="similarity">
    <text evidence="1">Belongs to the TTC38 family.</text>
</comment>
<evidence type="ECO:0000256" key="3">
    <source>
        <dbReference type="ARBA" id="ARBA00022737"/>
    </source>
</evidence>
<dbReference type="SUPFAM" id="SSF48452">
    <property type="entry name" value="TPR-like"/>
    <property type="match status" value="1"/>
</dbReference>
<protein>
    <recommendedName>
        <fullName evidence="2">Tetratricopeptide repeat protein 38</fullName>
    </recommendedName>
</protein>
<sequence>MLTLSEQPMVTDWEKKHVQAMHQWSKGYMTKASIIWEDILAEKPKDILALKFAHDTYFYLGHHPQMRDSIARVLPQWNKDIPLYSYLYGMLAFGQEENNLFSEAEKSAFKALSLNKRDAWATHAICHVNEMLGQQKEGNDFLEKTETDWSSCGMLACHNYWHWALYHIERGNYEEAVSIYEKAIRPRFATSGAMLDIVDAASLLYRLELEGVNCSDKWKESFEIFQPHIDDHVLSFNDAHIIISCLGSDNKNEAIRFLKSLQDFIKNGEGDNCVISQNVGKKLCEAILAYQDENFDAAVDILMSIRYQIITIGGSNAQRDIFNLLLINAALKSPLKQHNKLARSLLYERKSLKENAPMTDRLMARAMAIHID</sequence>
<dbReference type="Gene3D" id="1.25.40.10">
    <property type="entry name" value="Tetratricopeptide repeat domain"/>
    <property type="match status" value="1"/>
</dbReference>
<keyword evidence="6" id="KW-1185">Reference proteome</keyword>
<evidence type="ECO:0000256" key="4">
    <source>
        <dbReference type="ARBA" id="ARBA00022803"/>
    </source>
</evidence>
<evidence type="ECO:0000313" key="6">
    <source>
        <dbReference type="Proteomes" id="UP000597762"/>
    </source>
</evidence>
<dbReference type="InterPro" id="IPR033891">
    <property type="entry name" value="TTC38"/>
</dbReference>
<keyword evidence="3" id="KW-0677">Repeat</keyword>
<gene>
    <name evidence="5" type="ORF">SPHA_79885</name>
</gene>
<reference evidence="5" key="1">
    <citation type="submission" date="2021-01" db="EMBL/GenBank/DDBJ databases">
        <authorList>
            <person name="Li R."/>
            <person name="Bekaert M."/>
        </authorList>
    </citation>
    <scope>NUCLEOTIDE SEQUENCE</scope>
    <source>
        <strain evidence="5">Farmed</strain>
    </source>
</reference>
<evidence type="ECO:0000256" key="1">
    <source>
        <dbReference type="ARBA" id="ARBA00005857"/>
    </source>
</evidence>
<evidence type="ECO:0000256" key="2">
    <source>
        <dbReference type="ARBA" id="ARBA00019992"/>
    </source>
</evidence>
<dbReference type="EMBL" id="CAHIKZ030005581">
    <property type="protein sequence ID" value="CAE1330602.1"/>
    <property type="molecule type" value="Genomic_DNA"/>
</dbReference>
<comment type="caution">
    <text evidence="5">The sequence shown here is derived from an EMBL/GenBank/DDBJ whole genome shotgun (WGS) entry which is preliminary data.</text>
</comment>
<dbReference type="PANTHER" id="PTHR16263">
    <property type="entry name" value="TETRATRICOPEPTIDE REPEAT PROTEIN 38"/>
    <property type="match status" value="1"/>
</dbReference>
<evidence type="ECO:0000313" key="5">
    <source>
        <dbReference type="EMBL" id="CAE1330602.1"/>
    </source>
</evidence>
<organism evidence="5 6">
    <name type="scientific">Acanthosepion pharaonis</name>
    <name type="common">Pharaoh cuttlefish</name>
    <name type="synonym">Sepia pharaonis</name>
    <dbReference type="NCBI Taxonomy" id="158019"/>
    <lineage>
        <taxon>Eukaryota</taxon>
        <taxon>Metazoa</taxon>
        <taxon>Spiralia</taxon>
        <taxon>Lophotrochozoa</taxon>
        <taxon>Mollusca</taxon>
        <taxon>Cephalopoda</taxon>
        <taxon>Coleoidea</taxon>
        <taxon>Decapodiformes</taxon>
        <taxon>Sepiida</taxon>
        <taxon>Sepiina</taxon>
        <taxon>Sepiidae</taxon>
        <taxon>Acanthosepion</taxon>
    </lineage>
</organism>
<keyword evidence="4" id="KW-0802">TPR repeat</keyword>
<dbReference type="Proteomes" id="UP000597762">
    <property type="component" value="Unassembled WGS sequence"/>
</dbReference>
<dbReference type="AlphaFoldDB" id="A0A812EWC1"/>
<accession>A0A812EWC1</accession>
<dbReference type="InterPro" id="IPR011990">
    <property type="entry name" value="TPR-like_helical_dom_sf"/>
</dbReference>
<dbReference type="PANTHER" id="PTHR16263:SF4">
    <property type="entry name" value="TETRATRICOPEPTIDE REPEAT PROTEIN 38"/>
    <property type="match status" value="1"/>
</dbReference>
<name>A0A812EWC1_ACAPH</name>